<dbReference type="InterPro" id="IPR011004">
    <property type="entry name" value="Trimer_LpxA-like_sf"/>
</dbReference>
<dbReference type="SUPFAM" id="SSF51161">
    <property type="entry name" value="Trimeric LpxA-like enzymes"/>
    <property type="match status" value="1"/>
</dbReference>
<dbReference type="PROSITE" id="PS00101">
    <property type="entry name" value="HEXAPEP_TRANSFERASES"/>
    <property type="match status" value="1"/>
</dbReference>
<reference evidence="5 6" key="1">
    <citation type="submission" date="2019-07" db="EMBL/GenBank/DDBJ databases">
        <title>Whole genome shotgun sequence of Cyclobacterium qasimii NBRC 106168.</title>
        <authorList>
            <person name="Hosoyama A."/>
            <person name="Uohara A."/>
            <person name="Ohji S."/>
            <person name="Ichikawa N."/>
        </authorList>
    </citation>
    <scope>NUCLEOTIDE SEQUENCE [LARGE SCALE GENOMIC DNA]</scope>
    <source>
        <strain evidence="5 6">NBRC 106168</strain>
    </source>
</reference>
<name>A0A512C9D2_9BACT</name>
<dbReference type="InterPro" id="IPR001451">
    <property type="entry name" value="Hexapep"/>
</dbReference>
<evidence type="ECO:0000256" key="3">
    <source>
        <dbReference type="ARBA" id="ARBA00022737"/>
    </source>
</evidence>
<evidence type="ECO:0000256" key="1">
    <source>
        <dbReference type="ARBA" id="ARBA00007274"/>
    </source>
</evidence>
<keyword evidence="6" id="KW-1185">Reference proteome</keyword>
<keyword evidence="2" id="KW-0808">Transferase</keyword>
<comment type="caution">
    <text evidence="5">The sequence shown here is derived from an EMBL/GenBank/DDBJ whole genome shotgun (WGS) entry which is preliminary data.</text>
</comment>
<dbReference type="InterPro" id="IPR018357">
    <property type="entry name" value="Hexapep_transf_CS"/>
</dbReference>
<evidence type="ECO:0000256" key="4">
    <source>
        <dbReference type="ARBA" id="ARBA00023315"/>
    </source>
</evidence>
<dbReference type="PANTHER" id="PTHR43300">
    <property type="entry name" value="ACETYLTRANSFERASE"/>
    <property type="match status" value="1"/>
</dbReference>
<dbReference type="Proteomes" id="UP000321301">
    <property type="component" value="Unassembled WGS sequence"/>
</dbReference>
<keyword evidence="3" id="KW-0677">Repeat</keyword>
<accession>A0A512C9D2</accession>
<dbReference type="PANTHER" id="PTHR43300:SF11">
    <property type="entry name" value="ACETYLTRANSFERASE RV3034C-RELATED"/>
    <property type="match status" value="1"/>
</dbReference>
<dbReference type="GO" id="GO:0016746">
    <property type="term" value="F:acyltransferase activity"/>
    <property type="evidence" value="ECO:0007669"/>
    <property type="project" value="UniProtKB-KW"/>
</dbReference>
<dbReference type="Pfam" id="PF00132">
    <property type="entry name" value="Hexapep"/>
    <property type="match status" value="1"/>
</dbReference>
<dbReference type="EMBL" id="BJYV01000004">
    <property type="protein sequence ID" value="GEO20747.1"/>
    <property type="molecule type" value="Genomic_DNA"/>
</dbReference>
<dbReference type="RefSeq" id="WP_170235678.1">
    <property type="nucleotide sequence ID" value="NZ_BJYV01000004.1"/>
</dbReference>
<evidence type="ECO:0000313" key="6">
    <source>
        <dbReference type="Proteomes" id="UP000321301"/>
    </source>
</evidence>
<protein>
    <recommendedName>
        <fullName evidence="7">Acetyltransferase</fullName>
    </recommendedName>
</protein>
<organism evidence="5 6">
    <name type="scientific">Cyclobacterium qasimii</name>
    <dbReference type="NCBI Taxonomy" id="1350429"/>
    <lineage>
        <taxon>Bacteria</taxon>
        <taxon>Pseudomonadati</taxon>
        <taxon>Bacteroidota</taxon>
        <taxon>Cytophagia</taxon>
        <taxon>Cytophagales</taxon>
        <taxon>Cyclobacteriaceae</taxon>
        <taxon>Cyclobacterium</taxon>
    </lineage>
</organism>
<evidence type="ECO:0000256" key="2">
    <source>
        <dbReference type="ARBA" id="ARBA00022679"/>
    </source>
</evidence>
<evidence type="ECO:0000313" key="5">
    <source>
        <dbReference type="EMBL" id="GEO20747.1"/>
    </source>
</evidence>
<dbReference type="Gene3D" id="2.160.10.10">
    <property type="entry name" value="Hexapeptide repeat proteins"/>
    <property type="match status" value="1"/>
</dbReference>
<dbReference type="CDD" id="cd03349">
    <property type="entry name" value="LbH_XAT"/>
    <property type="match status" value="1"/>
</dbReference>
<keyword evidence="4" id="KW-0012">Acyltransferase</keyword>
<comment type="similarity">
    <text evidence="1">Belongs to the transferase hexapeptide repeat family.</text>
</comment>
<sequence>MFELLLNYFSLSRILIQLKNPKISLFSFFDKKCIISQNARIERMVILRDTKVQDYSYIGHSSNFLRTNIGKFCSISRNVNCGLPSHPTHFISTSPIFFSPNNSTGTNWVKGDKLYDDLPSPINIGNDVWIGMNVSITSGINIGDGAVIAAHSVVTKDVPPYSIVGGVPAKILKYRFSSDIINQLQKSEWWNKPDQYLKDNLSNFQHNIDHLDDMKIS</sequence>
<evidence type="ECO:0008006" key="7">
    <source>
        <dbReference type="Google" id="ProtNLM"/>
    </source>
</evidence>
<proteinExistence type="inferred from homology"/>
<dbReference type="InterPro" id="IPR050179">
    <property type="entry name" value="Trans_hexapeptide_repeat"/>
</dbReference>
<dbReference type="AlphaFoldDB" id="A0A512C9D2"/>
<gene>
    <name evidence="5" type="ORF">CQA01_12810</name>
</gene>